<evidence type="ECO:0000313" key="13">
    <source>
        <dbReference type="Proteomes" id="UP000198640"/>
    </source>
</evidence>
<dbReference type="STRING" id="44576.SAMN05421881_100713"/>
<feature type="active site" description="Phosphohistidine intermediate" evidence="6">
    <location>
        <position position="452"/>
    </location>
</feature>
<dbReference type="Gene3D" id="1.20.58.310">
    <property type="entry name" value="Polyphosphate kinase N-terminal domain"/>
    <property type="match status" value="1"/>
</dbReference>
<dbReference type="NCBIfam" id="TIGR03705">
    <property type="entry name" value="poly_P_kin"/>
    <property type="match status" value="1"/>
</dbReference>
<evidence type="ECO:0000256" key="4">
    <source>
        <dbReference type="ARBA" id="ARBA00022777"/>
    </source>
</evidence>
<dbReference type="GO" id="GO:0005524">
    <property type="term" value="F:ATP binding"/>
    <property type="evidence" value="ECO:0007669"/>
    <property type="project" value="UniProtKB-KW"/>
</dbReference>
<dbReference type="OrthoDB" id="9761456at2"/>
<dbReference type="CDD" id="cd09165">
    <property type="entry name" value="PLDc_PaPPK1_C1_like"/>
    <property type="match status" value="1"/>
</dbReference>
<evidence type="ECO:0000256" key="3">
    <source>
        <dbReference type="ARBA" id="ARBA00022741"/>
    </source>
</evidence>
<dbReference type="Pfam" id="PF13089">
    <property type="entry name" value="PP_kinase_N"/>
    <property type="match status" value="1"/>
</dbReference>
<dbReference type="InterPro" id="IPR025198">
    <property type="entry name" value="PPK_N_dom"/>
</dbReference>
<comment type="PTM">
    <text evidence="6 7">An intermediate of this reaction is the autophosphorylated ppk in which a phosphate is covalently linked to a histidine residue through a N-P bond.</text>
</comment>
<dbReference type="GO" id="GO:0006799">
    <property type="term" value="P:polyphosphate biosynthetic process"/>
    <property type="evidence" value="ECO:0007669"/>
    <property type="project" value="UniProtKB-UniRule"/>
</dbReference>
<evidence type="ECO:0000259" key="10">
    <source>
        <dbReference type="Pfam" id="PF13090"/>
    </source>
</evidence>
<evidence type="ECO:0000259" key="9">
    <source>
        <dbReference type="Pfam" id="PF13089"/>
    </source>
</evidence>
<dbReference type="SUPFAM" id="SSF140356">
    <property type="entry name" value="PPK N-terminal domain-like"/>
    <property type="match status" value="1"/>
</dbReference>
<dbReference type="Pfam" id="PF17941">
    <property type="entry name" value="PP_kinase_C_1"/>
    <property type="match status" value="1"/>
</dbReference>
<dbReference type="GO" id="GO:0046872">
    <property type="term" value="F:metal ion binding"/>
    <property type="evidence" value="ECO:0007669"/>
    <property type="project" value="UniProtKB-KW"/>
</dbReference>
<dbReference type="InterPro" id="IPR041108">
    <property type="entry name" value="PP_kinase_C_1"/>
</dbReference>
<keyword evidence="2 6" id="KW-0808">Transferase</keyword>
<dbReference type="PANTHER" id="PTHR30218:SF0">
    <property type="entry name" value="POLYPHOSPHATE KINASE"/>
    <property type="match status" value="1"/>
</dbReference>
<feature type="binding site" evidence="6">
    <location>
        <position position="60"/>
    </location>
    <ligand>
        <name>ATP</name>
        <dbReference type="ChEBI" id="CHEBI:30616"/>
    </ligand>
</feature>
<dbReference type="NCBIfam" id="NF003921">
    <property type="entry name" value="PRK05443.2-2"/>
    <property type="match status" value="1"/>
</dbReference>
<accession>A0A1H3E460</accession>
<dbReference type="AlphaFoldDB" id="A0A1H3E460"/>
<dbReference type="RefSeq" id="WP_090411919.1">
    <property type="nucleotide sequence ID" value="NZ_FNOY01000007.1"/>
</dbReference>
<feature type="binding site" evidence="6">
    <location>
        <position position="581"/>
    </location>
    <ligand>
        <name>ATP</name>
        <dbReference type="ChEBI" id="CHEBI:30616"/>
    </ligand>
</feature>
<dbReference type="InterPro" id="IPR025200">
    <property type="entry name" value="PPK_C_dom2"/>
</dbReference>
<name>A0A1H3E460_9PROT</name>
<evidence type="ECO:0000256" key="2">
    <source>
        <dbReference type="ARBA" id="ARBA00022679"/>
    </source>
</evidence>
<dbReference type="InterPro" id="IPR036832">
    <property type="entry name" value="PPK_N_dom_sf"/>
</dbReference>
<dbReference type="SUPFAM" id="SSF143724">
    <property type="entry name" value="PHP14-like"/>
    <property type="match status" value="1"/>
</dbReference>
<dbReference type="SUPFAM" id="SSF56024">
    <property type="entry name" value="Phospholipase D/nuclease"/>
    <property type="match status" value="2"/>
</dbReference>
<dbReference type="NCBIfam" id="NF003917">
    <property type="entry name" value="PRK05443.1-1"/>
    <property type="match status" value="1"/>
</dbReference>
<keyword evidence="1 6" id="KW-0597">Phosphoprotein</keyword>
<dbReference type="InterPro" id="IPR003414">
    <property type="entry name" value="PP_kinase"/>
</dbReference>
<comment type="function">
    <text evidence="6 7">Catalyzes the reversible transfer of the terminal phosphate of ATP to form a long-chain polyphosphate (polyP).</text>
</comment>
<dbReference type="EMBL" id="FNOY01000007">
    <property type="protein sequence ID" value="SDX73456.1"/>
    <property type="molecule type" value="Genomic_DNA"/>
</dbReference>
<keyword evidence="5 6" id="KW-0067">ATP-binding</keyword>
<dbReference type="PANTHER" id="PTHR30218">
    <property type="entry name" value="POLYPHOSPHATE KINASE"/>
    <property type="match status" value="1"/>
</dbReference>
<dbReference type="EC" id="2.7.4.1" evidence="6 7"/>
<reference evidence="12 13" key="1">
    <citation type="submission" date="2016-10" db="EMBL/GenBank/DDBJ databases">
        <authorList>
            <person name="de Groot N.N."/>
        </authorList>
    </citation>
    <scope>NUCLEOTIDE SEQUENCE [LARGE SCALE GENOMIC DNA]</scope>
    <source>
        <strain evidence="12 13">Nm1</strain>
    </source>
</reference>
<dbReference type="Proteomes" id="UP000198640">
    <property type="component" value="Unassembled WGS sequence"/>
</dbReference>
<proteinExistence type="inferred from homology"/>
<keyword evidence="3 6" id="KW-0547">Nucleotide-binding</keyword>
<dbReference type="NCBIfam" id="NF003918">
    <property type="entry name" value="PRK05443.1-2"/>
    <property type="match status" value="1"/>
</dbReference>
<gene>
    <name evidence="6" type="primary">ppk</name>
    <name evidence="12" type="ORF">SAMN05421881_100713</name>
</gene>
<feature type="domain" description="Polyphosphate kinase middle" evidence="8">
    <location>
        <begin position="137"/>
        <end position="318"/>
    </location>
</feature>
<feature type="binding site" evidence="6">
    <location>
        <position position="422"/>
    </location>
    <ligand>
        <name>Mg(2+)</name>
        <dbReference type="ChEBI" id="CHEBI:18420"/>
    </ligand>
</feature>
<dbReference type="HAMAP" id="MF_00347">
    <property type="entry name" value="Polyphosphate_kinase"/>
    <property type="match status" value="1"/>
</dbReference>
<feature type="binding site" evidence="6">
    <location>
        <position position="609"/>
    </location>
    <ligand>
        <name>ATP</name>
        <dbReference type="ChEBI" id="CHEBI:30616"/>
    </ligand>
</feature>
<dbReference type="Pfam" id="PF02503">
    <property type="entry name" value="PP_kinase"/>
    <property type="match status" value="1"/>
</dbReference>
<keyword evidence="6" id="KW-0460">Magnesium</keyword>
<keyword evidence="6" id="KW-0479">Metal-binding</keyword>
<dbReference type="GO" id="GO:0008976">
    <property type="term" value="F:polyphosphate kinase activity"/>
    <property type="evidence" value="ECO:0007669"/>
    <property type="project" value="UniProtKB-UniRule"/>
</dbReference>
<dbReference type="Pfam" id="PF13090">
    <property type="entry name" value="PP_kinase_C"/>
    <property type="match status" value="1"/>
</dbReference>
<dbReference type="GO" id="GO:0009358">
    <property type="term" value="C:polyphosphate kinase complex"/>
    <property type="evidence" value="ECO:0007669"/>
    <property type="project" value="InterPro"/>
</dbReference>
<comment type="catalytic activity">
    <reaction evidence="6 7">
        <text>[phosphate](n) + ATP = [phosphate](n+1) + ADP</text>
        <dbReference type="Rhea" id="RHEA:19573"/>
        <dbReference type="Rhea" id="RHEA-COMP:9859"/>
        <dbReference type="Rhea" id="RHEA-COMP:14280"/>
        <dbReference type="ChEBI" id="CHEBI:16838"/>
        <dbReference type="ChEBI" id="CHEBI:30616"/>
        <dbReference type="ChEBI" id="CHEBI:456216"/>
        <dbReference type="EC" id="2.7.4.1"/>
    </reaction>
</comment>
<keyword evidence="13" id="KW-1185">Reference proteome</keyword>
<evidence type="ECO:0000256" key="5">
    <source>
        <dbReference type="ARBA" id="ARBA00022840"/>
    </source>
</evidence>
<keyword evidence="4 6" id="KW-0418">Kinase</keyword>
<sequence>MADNESSLIATNKSDIPISKQFLNRELSQIEFNRRVLAQAENEQVPLLERLRFICIVSNNFDEFFEVRVAGLKEQIKLDSPGFGPDGMAPSQAFNLVSERAHQVVARQYHLFNNSILPALAKQGIQFLRRNTWNDAQREWIKSFFFRELMPMLTPIGLDPSHPFPRVLNKSLNFAVELEGKDAFGRNSGIAIVQAPRILPRVIRLPQEVSKDPYGFVFLSSIIHAHVGELFTGMHVVGCYQFRVTRNSNLFVDEEEIKNLRIALQGELPQRHLGDAVRLEVADNCSQHMAEFLLEQFSLKDVDLFQVNGPVNLVRLIQVSDLIDRPELKFPKFIPGLPFLSQKKKANNIFQVIRKGDILLHHPYQSFQPVIEFIQQASIDPDVVAVKQTVYRAGSDSTLMEALIAAASMGKEVTVVVELLARFDEEANINWAGRLEEVGAHVVYGIVGHKTHCKMAIVVRREAGQLKRYAHLGTGNYHPGTARLYTDFGLLTCHEEICADVNEVFLQLTGLGKASKLKHLWQSPFSLHNQILNSIQQEIEHANKGKPAAIISKMNALLEPVVIQALYAASRAGVKINLIVRGACALRPGVPGLSENIRVRSIIGRFLEHSRIFYFHNNNHPNVYLASADWMDRNFFRRVEVCFPVLDSRLKKRIITEGLKPYLRDNIQAWEMNSEGDYKHKSARRSRRYCAQEDLLAKLAAVKQDSIE</sequence>
<dbReference type="CDD" id="cd09168">
    <property type="entry name" value="PLDc_PaPPK1_C2_like"/>
    <property type="match status" value="1"/>
</dbReference>
<evidence type="ECO:0000256" key="1">
    <source>
        <dbReference type="ARBA" id="ARBA00022553"/>
    </source>
</evidence>
<comment type="similarity">
    <text evidence="6 7">Belongs to the polyphosphate kinase 1 (PPK1) family.</text>
</comment>
<evidence type="ECO:0000259" key="11">
    <source>
        <dbReference type="Pfam" id="PF17941"/>
    </source>
</evidence>
<dbReference type="Gene3D" id="3.30.1840.10">
    <property type="entry name" value="Polyphosphate kinase middle domain"/>
    <property type="match status" value="1"/>
</dbReference>
<dbReference type="Gene3D" id="3.30.870.10">
    <property type="entry name" value="Endonuclease Chain A"/>
    <property type="match status" value="2"/>
</dbReference>
<evidence type="ECO:0000256" key="6">
    <source>
        <dbReference type="HAMAP-Rule" id="MF_00347"/>
    </source>
</evidence>
<evidence type="ECO:0000256" key="7">
    <source>
        <dbReference type="RuleBase" id="RU003800"/>
    </source>
</evidence>
<dbReference type="InterPro" id="IPR036830">
    <property type="entry name" value="PP_kinase_middle_dom_sf"/>
</dbReference>
<dbReference type="PIRSF" id="PIRSF015589">
    <property type="entry name" value="PP_kinase"/>
    <property type="match status" value="1"/>
</dbReference>
<feature type="domain" description="Polyphosphate kinase C-terminal" evidence="10">
    <location>
        <begin position="522"/>
        <end position="692"/>
    </location>
</feature>
<evidence type="ECO:0000259" key="8">
    <source>
        <dbReference type="Pfam" id="PF02503"/>
    </source>
</evidence>
<feature type="domain" description="Polyphosphate kinase C-terminal" evidence="11">
    <location>
        <begin position="348"/>
        <end position="511"/>
    </location>
</feature>
<dbReference type="InterPro" id="IPR024953">
    <property type="entry name" value="PP_kinase_middle"/>
</dbReference>
<protein>
    <recommendedName>
        <fullName evidence="6 7">Polyphosphate kinase</fullName>
        <ecNumber evidence="6 7">2.7.4.1</ecNumber>
    </recommendedName>
    <alternativeName>
        <fullName evidence="6">ATP-polyphosphate phosphotransferase</fullName>
    </alternativeName>
    <alternativeName>
        <fullName evidence="6">Polyphosphoric acid kinase</fullName>
    </alternativeName>
</protein>
<organism evidence="12 13">
    <name type="scientific">Nitrosomonas halophila</name>
    <dbReference type="NCBI Taxonomy" id="44576"/>
    <lineage>
        <taxon>Bacteria</taxon>
        <taxon>Pseudomonadati</taxon>
        <taxon>Pseudomonadota</taxon>
        <taxon>Betaproteobacteria</taxon>
        <taxon>Nitrosomonadales</taxon>
        <taxon>Nitrosomonadaceae</taxon>
        <taxon>Nitrosomonas</taxon>
    </lineage>
</organism>
<feature type="binding site" evidence="6">
    <location>
        <position position="392"/>
    </location>
    <ligand>
        <name>Mg(2+)</name>
        <dbReference type="ChEBI" id="CHEBI:18420"/>
    </ligand>
</feature>
<evidence type="ECO:0000313" key="12">
    <source>
        <dbReference type="EMBL" id="SDX73456.1"/>
    </source>
</evidence>
<feature type="domain" description="Polyphosphate kinase N-terminal" evidence="9">
    <location>
        <begin position="22"/>
        <end position="127"/>
    </location>
</feature>
<comment type="cofactor">
    <cofactor evidence="6">
        <name>Mg(2+)</name>
        <dbReference type="ChEBI" id="CHEBI:18420"/>
    </cofactor>
</comment>
<feature type="binding site" evidence="6">
    <location>
        <position position="485"/>
    </location>
    <ligand>
        <name>ATP</name>
        <dbReference type="ChEBI" id="CHEBI:30616"/>
    </ligand>
</feature>